<sequence length="235" mass="26731">MERRLWEEGRSGSKLDTLNSQLRELLPDLLRLRCETAPVVLMTLLVYDLRTKDLAMERTWQVQEAARTLGRATVSAYRDLLAPTFEFLRSADLSVRVIGTPSVSVDDLELRLTPTMALFIVYLAVTRGRHTRKQLADVLYDGNESTLNVMLNRLYKVLRDHGLSSDLLGKPENVRRGGIHTTDHHRVTLDIDQYSANAAGLRAALGARGVSHLLANSDHPWVLTMREVWRRQYDL</sequence>
<dbReference type="Proteomes" id="UP001596317">
    <property type="component" value="Unassembled WGS sequence"/>
</dbReference>
<dbReference type="EMBL" id="JBHSWB010000004">
    <property type="protein sequence ID" value="MFC6663648.1"/>
    <property type="molecule type" value="Genomic_DNA"/>
</dbReference>
<evidence type="ECO:0000313" key="1">
    <source>
        <dbReference type="EMBL" id="MFC6663648.1"/>
    </source>
</evidence>
<reference evidence="3" key="2">
    <citation type="journal article" date="2019" name="Int. J. Syst. Evol. Microbiol.">
        <title>The Global Catalogue of Microorganisms (GCM) 10K type strain sequencing project: providing services to taxonomists for standard genome sequencing and annotation.</title>
        <authorList>
            <consortium name="The Broad Institute Genomics Platform"/>
            <consortium name="The Broad Institute Genome Sequencing Center for Infectious Disease"/>
            <person name="Wu L."/>
            <person name="Ma J."/>
        </authorList>
    </citation>
    <scope>NUCLEOTIDE SEQUENCE [LARGE SCALE GENOMIC DNA]</scope>
    <source>
        <strain evidence="3">CCUG 63830</strain>
    </source>
</reference>
<gene>
    <name evidence="1" type="ORF">ACFP90_26915</name>
    <name evidence="2" type="ORF">ACFP90_28280</name>
</gene>
<dbReference type="RefSeq" id="WP_380059304.1">
    <property type="nucleotide sequence ID" value="NZ_JBHSWB010000004.1"/>
</dbReference>
<reference evidence="1" key="1">
    <citation type="journal article" date="2014" name="Int. J. Syst. Evol. Microbiol.">
        <title>Complete genome of a new Firmicutes species belonging to the dominant human colonic microbiota ('Ruminococcus bicirculans') reveals two chromosomes and a selective capacity to utilize plant glucans.</title>
        <authorList>
            <consortium name="NISC Comparative Sequencing Program"/>
            <person name="Wegmann U."/>
            <person name="Louis P."/>
            <person name="Goesmann A."/>
            <person name="Henrissat B."/>
            <person name="Duncan S.H."/>
            <person name="Flint H.J."/>
        </authorList>
    </citation>
    <scope>NUCLEOTIDE SEQUENCE</scope>
    <source>
        <strain evidence="1">NBRC 112888</strain>
    </source>
</reference>
<keyword evidence="3" id="KW-1185">Reference proteome</keyword>
<name>A0ABW1ZSN2_9DEIO</name>
<comment type="caution">
    <text evidence="1">The sequence shown here is derived from an EMBL/GenBank/DDBJ whole genome shotgun (WGS) entry which is preliminary data.</text>
</comment>
<evidence type="ECO:0000313" key="2">
    <source>
        <dbReference type="EMBL" id="MFC6663895.1"/>
    </source>
</evidence>
<reference evidence="1" key="3">
    <citation type="submission" date="2024-09" db="EMBL/GenBank/DDBJ databases">
        <authorList>
            <person name="Sun Q."/>
            <person name="Mori K."/>
        </authorList>
    </citation>
    <scope>NUCLEOTIDE SEQUENCE</scope>
    <source>
        <strain evidence="1">NBRC 112888</strain>
    </source>
</reference>
<dbReference type="EMBL" id="JBHSWB010000004">
    <property type="protein sequence ID" value="MFC6663895.1"/>
    <property type="molecule type" value="Genomic_DNA"/>
</dbReference>
<accession>A0ABW1ZSN2</accession>
<protein>
    <submittedName>
        <fullName evidence="1">Uncharacterized protein</fullName>
    </submittedName>
</protein>
<proteinExistence type="predicted"/>
<evidence type="ECO:0000313" key="3">
    <source>
        <dbReference type="Proteomes" id="UP001596317"/>
    </source>
</evidence>
<organism evidence="1 3">
    <name type="scientific">Deinococcus multiflagellatus</name>
    <dbReference type="NCBI Taxonomy" id="1656887"/>
    <lineage>
        <taxon>Bacteria</taxon>
        <taxon>Thermotogati</taxon>
        <taxon>Deinococcota</taxon>
        <taxon>Deinococci</taxon>
        <taxon>Deinococcales</taxon>
        <taxon>Deinococcaceae</taxon>
        <taxon>Deinococcus</taxon>
    </lineage>
</organism>